<dbReference type="PANTHER" id="PTHR30204">
    <property type="entry name" value="REDOX-CYCLING DRUG-SENSING TRANSCRIPTIONAL ACTIVATOR SOXR"/>
    <property type="match status" value="1"/>
</dbReference>
<protein>
    <recommendedName>
        <fullName evidence="3">HTH merR-type domain-containing protein</fullName>
    </recommendedName>
</protein>
<dbReference type="PROSITE" id="PS50937">
    <property type="entry name" value="HTH_MERR_2"/>
    <property type="match status" value="1"/>
</dbReference>
<organism evidence="4 5">
    <name type="scientific">Streptomyces aurantiogriseus</name>
    <dbReference type="NCBI Taxonomy" id="66870"/>
    <lineage>
        <taxon>Bacteria</taxon>
        <taxon>Bacillati</taxon>
        <taxon>Actinomycetota</taxon>
        <taxon>Actinomycetes</taxon>
        <taxon>Kitasatosporales</taxon>
        <taxon>Streptomycetaceae</taxon>
        <taxon>Streptomyces</taxon>
    </lineage>
</organism>
<comment type="caution">
    <text evidence="4">The sequence shown here is derived from an EMBL/GenBank/DDBJ whole genome shotgun (WGS) entry which is preliminary data.</text>
</comment>
<accession>A0A918CE35</accession>
<reference evidence="4" key="2">
    <citation type="submission" date="2020-09" db="EMBL/GenBank/DDBJ databases">
        <authorList>
            <person name="Sun Q."/>
            <person name="Ohkuma M."/>
        </authorList>
    </citation>
    <scope>NUCLEOTIDE SEQUENCE</scope>
    <source>
        <strain evidence="4">JCM 4346</strain>
    </source>
</reference>
<dbReference type="AlphaFoldDB" id="A0A918CE35"/>
<dbReference type="PANTHER" id="PTHR30204:SF97">
    <property type="entry name" value="MERR FAMILY REGULATORY PROTEIN"/>
    <property type="match status" value="1"/>
</dbReference>
<name>A0A918CE35_9ACTN</name>
<dbReference type="Proteomes" id="UP000658320">
    <property type="component" value="Unassembled WGS sequence"/>
</dbReference>
<dbReference type="Pfam" id="PF00376">
    <property type="entry name" value="MerR"/>
    <property type="match status" value="1"/>
</dbReference>
<gene>
    <name evidence="4" type="ORF">GCM10010251_39740</name>
</gene>
<feature type="domain" description="HTH merR-type" evidence="3">
    <location>
        <begin position="1"/>
        <end position="44"/>
    </location>
</feature>
<evidence type="ECO:0000313" key="5">
    <source>
        <dbReference type="Proteomes" id="UP000658320"/>
    </source>
</evidence>
<dbReference type="Gene3D" id="1.10.1660.10">
    <property type="match status" value="1"/>
</dbReference>
<feature type="region of interest" description="Disordered" evidence="2">
    <location>
        <begin position="36"/>
        <end position="76"/>
    </location>
</feature>
<dbReference type="GO" id="GO:0003700">
    <property type="term" value="F:DNA-binding transcription factor activity"/>
    <property type="evidence" value="ECO:0007669"/>
    <property type="project" value="InterPro"/>
</dbReference>
<keyword evidence="5" id="KW-1185">Reference proteome</keyword>
<dbReference type="SUPFAM" id="SSF46955">
    <property type="entry name" value="Putative DNA-binding domain"/>
    <property type="match status" value="1"/>
</dbReference>
<proteinExistence type="predicted"/>
<evidence type="ECO:0000313" key="4">
    <source>
        <dbReference type="EMBL" id="GGR19616.1"/>
    </source>
</evidence>
<evidence type="ECO:0000259" key="3">
    <source>
        <dbReference type="PROSITE" id="PS50937"/>
    </source>
</evidence>
<dbReference type="InterPro" id="IPR009061">
    <property type="entry name" value="DNA-bd_dom_put_sf"/>
</dbReference>
<sequence>MEWLTIGAFAKACRLSPKALRLYDELELLRPARVDPDTGYRYYTGRPGRGGPGTHVPYRSSSGSQSSSRTFATVRT</sequence>
<dbReference type="GO" id="GO:0003677">
    <property type="term" value="F:DNA binding"/>
    <property type="evidence" value="ECO:0007669"/>
    <property type="project" value="UniProtKB-KW"/>
</dbReference>
<keyword evidence="1" id="KW-0238">DNA-binding</keyword>
<dbReference type="EMBL" id="BMSX01000008">
    <property type="protein sequence ID" value="GGR19616.1"/>
    <property type="molecule type" value="Genomic_DNA"/>
</dbReference>
<dbReference type="InterPro" id="IPR000551">
    <property type="entry name" value="MerR-type_HTH_dom"/>
</dbReference>
<evidence type="ECO:0000256" key="2">
    <source>
        <dbReference type="SAM" id="MobiDB-lite"/>
    </source>
</evidence>
<reference evidence="4" key="1">
    <citation type="journal article" date="2014" name="Int. J. Syst. Evol. Microbiol.">
        <title>Complete genome sequence of Corynebacterium casei LMG S-19264T (=DSM 44701T), isolated from a smear-ripened cheese.</title>
        <authorList>
            <consortium name="US DOE Joint Genome Institute (JGI-PGF)"/>
            <person name="Walter F."/>
            <person name="Albersmeier A."/>
            <person name="Kalinowski J."/>
            <person name="Ruckert C."/>
        </authorList>
    </citation>
    <scope>NUCLEOTIDE SEQUENCE</scope>
    <source>
        <strain evidence="4">JCM 4346</strain>
    </source>
</reference>
<dbReference type="InterPro" id="IPR047057">
    <property type="entry name" value="MerR_fam"/>
</dbReference>
<evidence type="ECO:0000256" key="1">
    <source>
        <dbReference type="ARBA" id="ARBA00023125"/>
    </source>
</evidence>